<dbReference type="Proteomes" id="UP001141552">
    <property type="component" value="Unassembled WGS sequence"/>
</dbReference>
<evidence type="ECO:0000313" key="4">
    <source>
        <dbReference type="EMBL" id="KAJ4836613.1"/>
    </source>
</evidence>
<comment type="caution">
    <text evidence="4">The sequence shown here is derived from an EMBL/GenBank/DDBJ whole genome shotgun (WGS) entry which is preliminary data.</text>
</comment>
<accession>A0A9Q0FRT5</accession>
<dbReference type="EMBL" id="JAKUCV010004063">
    <property type="protein sequence ID" value="KAJ4836613.1"/>
    <property type="molecule type" value="Genomic_DNA"/>
</dbReference>
<dbReference type="InterPro" id="IPR029063">
    <property type="entry name" value="SAM-dependent_MTases_sf"/>
</dbReference>
<evidence type="ECO:0008006" key="6">
    <source>
        <dbReference type="Google" id="ProtNLM"/>
    </source>
</evidence>
<protein>
    <recommendedName>
        <fullName evidence="6">S-adenosyl-L-methionine-dependent methyltransferase</fullName>
    </recommendedName>
</protein>
<keyword evidence="5" id="KW-1185">Reference proteome</keyword>
<gene>
    <name evidence="4" type="ORF">Tsubulata_027535</name>
</gene>
<reference evidence="4" key="2">
    <citation type="journal article" date="2023" name="Plants (Basel)">
        <title>Annotation of the Turnera subulata (Passifloraceae) Draft Genome Reveals the S-Locus Evolved after the Divergence of Turneroideae from Passifloroideae in a Stepwise Manner.</title>
        <authorList>
            <person name="Henning P.M."/>
            <person name="Roalson E.H."/>
            <person name="Mir W."/>
            <person name="McCubbin A.G."/>
            <person name="Shore J.S."/>
        </authorList>
    </citation>
    <scope>NUCLEOTIDE SEQUENCE</scope>
    <source>
        <strain evidence="4">F60SS</strain>
    </source>
</reference>
<sequence length="335" mass="37716">MSEQENELQAQPEWLELKLSHLLFTEAVQKLHTRIQNEWDTLRRSACQTAAGRALWKHMVHDPVADLLAGETYLRSLHDKIKNDHLNNAREISGVILAVRTLWFDSKLEAALNSLKGEAQVVLLGAGMDARAYRLTCLKESDVFEVDFPEVLDAKATLLEAAMGSVDDHLRPRMTARSLNRVAADITNNDWLEKLQTSGFIPEKNTIWILEGILYYLSDSHAMQVLKIIADKCALAHTVLLADFMNKPSTTMANSIFHFYSDWPDILLPSLGFSHVKLSQIGDTDAHFGLMDDPLNLFNRLRSLPRSMQTYPDDGAPCCRLYLVEASGLPNETKS</sequence>
<dbReference type="Gene3D" id="3.40.50.150">
    <property type="entry name" value="Vaccinia Virus protein VP39"/>
    <property type="match status" value="1"/>
</dbReference>
<evidence type="ECO:0000256" key="2">
    <source>
        <dbReference type="ARBA" id="ARBA00022603"/>
    </source>
</evidence>
<name>A0A9Q0FRT5_9ROSI</name>
<evidence type="ECO:0000256" key="1">
    <source>
        <dbReference type="ARBA" id="ARBA00008138"/>
    </source>
</evidence>
<organism evidence="4 5">
    <name type="scientific">Turnera subulata</name>
    <dbReference type="NCBI Taxonomy" id="218843"/>
    <lineage>
        <taxon>Eukaryota</taxon>
        <taxon>Viridiplantae</taxon>
        <taxon>Streptophyta</taxon>
        <taxon>Embryophyta</taxon>
        <taxon>Tracheophyta</taxon>
        <taxon>Spermatophyta</taxon>
        <taxon>Magnoliopsida</taxon>
        <taxon>eudicotyledons</taxon>
        <taxon>Gunneridae</taxon>
        <taxon>Pentapetalae</taxon>
        <taxon>rosids</taxon>
        <taxon>fabids</taxon>
        <taxon>Malpighiales</taxon>
        <taxon>Passifloraceae</taxon>
        <taxon>Turnera</taxon>
    </lineage>
</organism>
<dbReference type="Pfam" id="PF04072">
    <property type="entry name" value="LCM"/>
    <property type="match status" value="1"/>
</dbReference>
<dbReference type="AlphaFoldDB" id="A0A9Q0FRT5"/>
<dbReference type="InterPro" id="IPR007213">
    <property type="entry name" value="Ppm1/Ppm2/Tcmp"/>
</dbReference>
<dbReference type="NCBIfam" id="TIGR00027">
    <property type="entry name" value="mthyl_TIGR00027"/>
    <property type="match status" value="1"/>
</dbReference>
<evidence type="ECO:0000313" key="5">
    <source>
        <dbReference type="Proteomes" id="UP001141552"/>
    </source>
</evidence>
<dbReference type="SUPFAM" id="SSF53335">
    <property type="entry name" value="S-adenosyl-L-methionine-dependent methyltransferases"/>
    <property type="match status" value="1"/>
</dbReference>
<comment type="similarity">
    <text evidence="1">Belongs to the UPF0677 family.</text>
</comment>
<reference evidence="4" key="1">
    <citation type="submission" date="2022-02" db="EMBL/GenBank/DDBJ databases">
        <authorList>
            <person name="Henning P.M."/>
            <person name="McCubbin A.G."/>
            <person name="Shore J.S."/>
        </authorList>
    </citation>
    <scope>NUCLEOTIDE SEQUENCE</scope>
    <source>
        <strain evidence="4">F60SS</strain>
        <tissue evidence="4">Leaves</tissue>
    </source>
</reference>
<evidence type="ECO:0000256" key="3">
    <source>
        <dbReference type="ARBA" id="ARBA00022679"/>
    </source>
</evidence>
<keyword evidence="3" id="KW-0808">Transferase</keyword>
<dbReference type="GO" id="GO:0032259">
    <property type="term" value="P:methylation"/>
    <property type="evidence" value="ECO:0007669"/>
    <property type="project" value="UniProtKB-KW"/>
</dbReference>
<keyword evidence="2" id="KW-0489">Methyltransferase</keyword>
<proteinExistence type="inferred from homology"/>
<dbReference type="InterPro" id="IPR011610">
    <property type="entry name" value="SAM_mthyl_Trfase_ML2640-like"/>
</dbReference>
<dbReference type="OrthoDB" id="203237at2759"/>
<dbReference type="GO" id="GO:0008168">
    <property type="term" value="F:methyltransferase activity"/>
    <property type="evidence" value="ECO:0007669"/>
    <property type="project" value="UniProtKB-KW"/>
</dbReference>
<dbReference type="PANTHER" id="PTHR43619">
    <property type="entry name" value="S-ADENOSYL-L-METHIONINE-DEPENDENT METHYLTRANSFERASE YKTD-RELATED"/>
    <property type="match status" value="1"/>
</dbReference>
<dbReference type="PANTHER" id="PTHR43619:SF8">
    <property type="entry name" value="LEUCINE CARBOXYL METHYLTRANSFERASE"/>
    <property type="match status" value="1"/>
</dbReference>